<reference evidence="4" key="1">
    <citation type="submission" date="2022-09" db="EMBL/GenBank/DDBJ databases">
        <title>Whole genome shotgun sequence of Streptomyces albidoflavus NBRC 12854.</title>
        <authorList>
            <person name="Komaki H."/>
            <person name="Tamura T."/>
        </authorList>
    </citation>
    <scope>NUCLEOTIDE SEQUENCE</scope>
    <source>
        <strain evidence="4">NBRC 12854</strain>
    </source>
</reference>
<comment type="caution">
    <text evidence="4">The sequence shown here is derived from an EMBL/GenBank/DDBJ whole genome shotgun (WGS) entry which is preliminary data.</text>
</comment>
<organism evidence="4 5">
    <name type="scientific">Streptomyces albidoflavus</name>
    <dbReference type="NCBI Taxonomy" id="1886"/>
    <lineage>
        <taxon>Bacteria</taxon>
        <taxon>Bacillati</taxon>
        <taxon>Actinomycetota</taxon>
        <taxon>Actinomycetes</taxon>
        <taxon>Kitasatosporales</taxon>
        <taxon>Streptomycetaceae</taxon>
        <taxon>Streptomyces</taxon>
        <taxon>Streptomyces albidoflavus group</taxon>
    </lineage>
</organism>
<feature type="transmembrane region" description="Helical" evidence="2">
    <location>
        <begin position="175"/>
        <end position="202"/>
    </location>
</feature>
<keyword evidence="2" id="KW-1133">Transmembrane helix</keyword>
<feature type="domain" description="DUF7847" evidence="3">
    <location>
        <begin position="56"/>
        <end position="349"/>
    </location>
</feature>
<evidence type="ECO:0000256" key="1">
    <source>
        <dbReference type="SAM" id="MobiDB-lite"/>
    </source>
</evidence>
<dbReference type="AlphaFoldDB" id="A0AA37C1G9"/>
<accession>A0AA37C1G9</accession>
<evidence type="ECO:0000313" key="5">
    <source>
        <dbReference type="Proteomes" id="UP001051844"/>
    </source>
</evidence>
<dbReference type="InterPro" id="IPR057169">
    <property type="entry name" value="DUF7847"/>
</dbReference>
<feature type="transmembrane region" description="Helical" evidence="2">
    <location>
        <begin position="130"/>
        <end position="154"/>
    </location>
</feature>
<dbReference type="Pfam" id="PF25231">
    <property type="entry name" value="DUF7847"/>
    <property type="match status" value="1"/>
</dbReference>
<evidence type="ECO:0000259" key="3">
    <source>
        <dbReference type="Pfam" id="PF25231"/>
    </source>
</evidence>
<sequence length="389" mass="40050">MTYGQAGPGPGGQGGGQGPGQPGGPAWGPPPPPPWGWGWPPPAPKPGVIPLRPLQAGDIFGGVFATMRRYPGGLFGVAGVIYGVYAVVGAGALFAGWYTQRQTIDRLLDSSADGLPSGSELTAVVVSFGLIWGTLMVLALVVNAAVAVACTTVTREAVLGRPARFGQVLRSVKRFPAVLGIQLLSGLIVAIPVALLALFMVLTMVALLSRGDAGPWLVLMPFLFLGVAALAVWLGIRLALATPAAVFEGQRPVGALRRSVRLVRDNWWRTFGLLLLAALMAMGLSLALQILTGAFQSPADSLVVDNTDTGWFGSAEVRALLADILVGSVIGLLVGSVVQIVGMTLTHLTAALVYVDLRIRKEGLADALIGEVGQGAPGPQAPPATGQGG</sequence>
<feature type="transmembrane region" description="Helical" evidence="2">
    <location>
        <begin position="222"/>
        <end position="247"/>
    </location>
</feature>
<evidence type="ECO:0000256" key="2">
    <source>
        <dbReference type="SAM" id="Phobius"/>
    </source>
</evidence>
<evidence type="ECO:0000313" key="4">
    <source>
        <dbReference type="EMBL" id="GHI48735.1"/>
    </source>
</evidence>
<gene>
    <name evidence="4" type="ORF">ScoT_49090</name>
</gene>
<feature type="compositionally biased region" description="Gly residues" evidence="1">
    <location>
        <begin position="1"/>
        <end position="26"/>
    </location>
</feature>
<feature type="transmembrane region" description="Helical" evidence="2">
    <location>
        <begin position="324"/>
        <end position="355"/>
    </location>
</feature>
<feature type="region of interest" description="Disordered" evidence="1">
    <location>
        <begin position="1"/>
        <end position="42"/>
    </location>
</feature>
<dbReference type="GeneID" id="97270383"/>
<name>A0AA37C1G9_9ACTN</name>
<protein>
    <recommendedName>
        <fullName evidence="3">DUF7847 domain-containing protein</fullName>
    </recommendedName>
</protein>
<keyword evidence="2" id="KW-0472">Membrane</keyword>
<dbReference type="EMBL" id="BNDZ01000005">
    <property type="protein sequence ID" value="GHI48735.1"/>
    <property type="molecule type" value="Genomic_DNA"/>
</dbReference>
<keyword evidence="2" id="KW-0812">Transmembrane</keyword>
<dbReference type="Proteomes" id="UP001051844">
    <property type="component" value="Unassembled WGS sequence"/>
</dbReference>
<dbReference type="RefSeq" id="WP_226660314.1">
    <property type="nucleotide sequence ID" value="NZ_BNDZ01000005.1"/>
</dbReference>
<feature type="transmembrane region" description="Helical" evidence="2">
    <location>
        <begin position="74"/>
        <end position="98"/>
    </location>
</feature>
<proteinExistence type="predicted"/>
<feature type="transmembrane region" description="Helical" evidence="2">
    <location>
        <begin position="267"/>
        <end position="291"/>
    </location>
</feature>
<feature type="compositionally biased region" description="Pro residues" evidence="1">
    <location>
        <begin position="27"/>
        <end position="42"/>
    </location>
</feature>